<protein>
    <recommendedName>
        <fullName evidence="4">Outer membrane porin, OprD family</fullName>
    </recommendedName>
</protein>
<evidence type="ECO:0000256" key="1">
    <source>
        <dbReference type="SAM" id="SignalP"/>
    </source>
</evidence>
<evidence type="ECO:0000313" key="3">
    <source>
        <dbReference type="Proteomes" id="UP000345637"/>
    </source>
</evidence>
<feature type="chain" id="PRO_5019864567" description="Outer membrane porin, OprD family" evidence="1">
    <location>
        <begin position="27"/>
        <end position="445"/>
    </location>
</feature>
<dbReference type="RefSeq" id="WP_032699898.1">
    <property type="nucleotide sequence ID" value="NZ_CP082168.1"/>
</dbReference>
<name>A0A485CWE0_RAOPL</name>
<dbReference type="AlphaFoldDB" id="A0A485CWE0"/>
<feature type="signal peptide" evidence="1">
    <location>
        <begin position="1"/>
        <end position="26"/>
    </location>
</feature>
<dbReference type="InterPro" id="IPR023614">
    <property type="entry name" value="Porin_dom_sf"/>
</dbReference>
<evidence type="ECO:0000313" key="2">
    <source>
        <dbReference type="EMBL" id="VFS88635.1"/>
    </source>
</evidence>
<sequence>MELNCSFRVSTLALFPLALMCGSCYANTVSTGGDSDSFNDWLSQGNIYGEVKTMHFFKEFNGTVADKQTHAFGGDIQYVSPELYGFSFGVADYASWNLGLNPDNSEKTEIYLPADNINVLGKAYLRYRGYGFNLQGGRIALDTPFANGGEGRTMIPALYEGFGGDYSLLDKQPLKLYGYRIYRFKPFSSDTFGKGDTGAPEVDDTTIPSVDSDGFSTFGLRYGQLYDAQAESWYYHFDKRAQMAFVGGELPVHGLSVGHWTPFFGAQYLHEWDTSDQSWPYKNIDTDLYSARVGVRSRNHSFSVIATHVPSKDGAFLNGAYFAPYNFGIYDTTPIEAGQPLASMITSNQPGDALALRYVYHNQNALAVLGYTRLNLKDSSGIYYPIAAKDINAGFMILGYNLTPRLHAEFEFDYIDSPSPVTGDYHAERLRLVYKFGAMMPDSEY</sequence>
<dbReference type="Proteomes" id="UP000345637">
    <property type="component" value="Unassembled WGS sequence"/>
</dbReference>
<evidence type="ECO:0008006" key="4">
    <source>
        <dbReference type="Google" id="ProtNLM"/>
    </source>
</evidence>
<dbReference type="EMBL" id="CAADJE010000036">
    <property type="protein sequence ID" value="VFS88635.1"/>
    <property type="molecule type" value="Genomic_DNA"/>
</dbReference>
<gene>
    <name evidence="2" type="ORF">NCTC12998_06552</name>
</gene>
<accession>A0A485CWE0</accession>
<organism evidence="2 3">
    <name type="scientific">Raoultella planticola</name>
    <name type="common">Klebsiella planticola</name>
    <dbReference type="NCBI Taxonomy" id="575"/>
    <lineage>
        <taxon>Bacteria</taxon>
        <taxon>Pseudomonadati</taxon>
        <taxon>Pseudomonadota</taxon>
        <taxon>Gammaproteobacteria</taxon>
        <taxon>Enterobacterales</taxon>
        <taxon>Enterobacteriaceae</taxon>
        <taxon>Klebsiella/Raoultella group</taxon>
        <taxon>Raoultella</taxon>
    </lineage>
</organism>
<dbReference type="KEGG" id="rpln:B1209_13705"/>
<dbReference type="Gene3D" id="2.40.160.10">
    <property type="entry name" value="Porin"/>
    <property type="match status" value="1"/>
</dbReference>
<reference evidence="2 3" key="1">
    <citation type="submission" date="2019-03" db="EMBL/GenBank/DDBJ databases">
        <authorList>
            <consortium name="Pathogen Informatics"/>
        </authorList>
    </citation>
    <scope>NUCLEOTIDE SEQUENCE [LARGE SCALE GENOMIC DNA]</scope>
    <source>
        <strain evidence="2 3">NCTC12998</strain>
    </source>
</reference>
<keyword evidence="1" id="KW-0732">Signal</keyword>
<proteinExistence type="predicted"/>